<feature type="compositionally biased region" description="Basic and acidic residues" evidence="7">
    <location>
        <begin position="311"/>
        <end position="332"/>
    </location>
</feature>
<keyword evidence="3" id="KW-0690">Ribosome biogenesis</keyword>
<feature type="region of interest" description="Disordered" evidence="7">
    <location>
        <begin position="166"/>
        <end position="226"/>
    </location>
</feature>
<dbReference type="OrthoDB" id="441771at2759"/>
<comment type="caution">
    <text evidence="8">The sequence shown here is derived from an EMBL/GenBank/DDBJ whole genome shotgun (WGS) entry which is preliminary data.</text>
</comment>
<evidence type="ECO:0000256" key="7">
    <source>
        <dbReference type="SAM" id="MobiDB-lite"/>
    </source>
</evidence>
<comment type="function">
    <text evidence="6">Involved in nucleolar processing of pre-18S ribosomal RNA. Has a role in the nuclear export of 40S pre-ribosomal subunit to the cytoplasm.</text>
</comment>
<evidence type="ECO:0000256" key="1">
    <source>
        <dbReference type="ARBA" id="ARBA00004604"/>
    </source>
</evidence>
<dbReference type="GO" id="GO:0030490">
    <property type="term" value="P:maturation of SSU-rRNA"/>
    <property type="evidence" value="ECO:0007669"/>
    <property type="project" value="TreeGrafter"/>
</dbReference>
<feature type="compositionally biased region" description="Basic and acidic residues" evidence="7">
    <location>
        <begin position="192"/>
        <end position="202"/>
    </location>
</feature>
<name>A0A1W0WYK0_HYPEX</name>
<evidence type="ECO:0000256" key="5">
    <source>
        <dbReference type="ARBA" id="ARBA00023242"/>
    </source>
</evidence>
<dbReference type="Pfam" id="PF04147">
    <property type="entry name" value="Nop14"/>
    <property type="match status" value="1"/>
</dbReference>
<reference evidence="9" key="1">
    <citation type="submission" date="2017-01" db="EMBL/GenBank/DDBJ databases">
        <title>Comparative genomics of anhydrobiosis in the tardigrade Hypsibius dujardini.</title>
        <authorList>
            <person name="Yoshida Y."/>
            <person name="Koutsovoulos G."/>
            <person name="Laetsch D."/>
            <person name="Stevens L."/>
            <person name="Kumar S."/>
            <person name="Horikawa D."/>
            <person name="Ishino K."/>
            <person name="Komine S."/>
            <person name="Tomita M."/>
            <person name="Blaxter M."/>
            <person name="Arakawa K."/>
        </authorList>
    </citation>
    <scope>NUCLEOTIDE SEQUENCE [LARGE SCALE GENOMIC DNA]</scope>
    <source>
        <strain evidence="9">Z151</strain>
    </source>
</reference>
<dbReference type="EMBL" id="MTYJ01000032">
    <property type="protein sequence ID" value="OQV20290.1"/>
    <property type="molecule type" value="Genomic_DNA"/>
</dbReference>
<dbReference type="PANTHER" id="PTHR23183">
    <property type="entry name" value="NOP14"/>
    <property type="match status" value="1"/>
</dbReference>
<feature type="compositionally biased region" description="Acidic residues" evidence="7">
    <location>
        <begin position="168"/>
        <end position="191"/>
    </location>
</feature>
<sequence length="794" mass="88806">MKPPGKRSLSDKLSRRPATTNRDVRKNPFELFLTKAKHVVAGRNTKQVFDGAVLGKFQKKAKPGGKQKQTVLIETQGLRSVSRNTAQTNRKKTLLAEYKTRTKSNKLVDRRLGERDATMTIEDKMMERVMYERKQSAKTKRGLFNLNDSGDPDDEELNFGQSLAEVERAEDDGDEEEEDGRDGATGEEDDILGEKFVSEHHFGGGLLTKAVRPENGGAAEAQHPKQVKADRNLLIDDIIAESKEKKYAKQSELDEIRDMTKALDEKWSDVDIRRNIFSAFGQAAPEPPAESYDSLVRMLQFDSKAKASNKLKSDSELAKDAKEELDKAERQRLKPAVAEAGIEMLDPESGEESEPDSGDEEEVQLSDIEVEEEEDVRESVPDDKSSSTAIPFVIAIPAKRKELEALLANRTPEESATIVQRIMQYHHISLAEENRAKLTKFTGFLFDFALTRCDERPLEALELWKLLTPSLVELIRISADAGVEFIRSRLQALSGIVCRKVSYTLVSSAVFFLKFVALCYPASNATHPITAALNLLLGKILSNAAVTNRKSLLTGLFVATLATESVQASKKYFPELVEFLQRVATSQVRQHGATPLAEGRFSIRDVIDFSAGEDAAKMVQPTDSVKAIALTLGLLEKLVVVYSGLPAYMEIFNGFEKVFLPARGHPFPETVAAGVAKFGELLAANRQARPFATFQKKKPAALELLEPRIDDKFDRSKASKMTTNKRLAYDKKRAVKGAKRELRRDNQFIARVQLDEQVKKDATRQRKVREIFTGLYSQEGEHKALQRQKAKFKV</sequence>
<dbReference type="GO" id="GO:0032040">
    <property type="term" value="C:small-subunit processome"/>
    <property type="evidence" value="ECO:0007669"/>
    <property type="project" value="InterPro"/>
</dbReference>
<evidence type="ECO:0000313" key="9">
    <source>
        <dbReference type="Proteomes" id="UP000192578"/>
    </source>
</evidence>
<dbReference type="AlphaFoldDB" id="A0A1W0WYK0"/>
<evidence type="ECO:0000256" key="4">
    <source>
        <dbReference type="ARBA" id="ARBA00022552"/>
    </source>
</evidence>
<dbReference type="InterPro" id="IPR007276">
    <property type="entry name" value="Nop14"/>
</dbReference>
<evidence type="ECO:0000256" key="2">
    <source>
        <dbReference type="ARBA" id="ARBA00007466"/>
    </source>
</evidence>
<evidence type="ECO:0000256" key="3">
    <source>
        <dbReference type="ARBA" id="ARBA00022517"/>
    </source>
</evidence>
<accession>A0A1W0WYK0</accession>
<dbReference type="Proteomes" id="UP000192578">
    <property type="component" value="Unassembled WGS sequence"/>
</dbReference>
<gene>
    <name evidence="8" type="ORF">BV898_05841</name>
</gene>
<dbReference type="GO" id="GO:0030692">
    <property type="term" value="C:Noc4p-Nop14p complex"/>
    <property type="evidence" value="ECO:0007669"/>
    <property type="project" value="TreeGrafter"/>
</dbReference>
<keyword evidence="9" id="KW-1185">Reference proteome</keyword>
<feature type="region of interest" description="Disordered" evidence="7">
    <location>
        <begin position="1"/>
        <end position="26"/>
    </location>
</feature>
<comment type="similarity">
    <text evidence="2">Belongs to the NOP14 family.</text>
</comment>
<evidence type="ECO:0000256" key="6">
    <source>
        <dbReference type="ARBA" id="ARBA00024695"/>
    </source>
</evidence>
<feature type="compositionally biased region" description="Acidic residues" evidence="7">
    <location>
        <begin position="345"/>
        <end position="376"/>
    </location>
</feature>
<protein>
    <submittedName>
        <fullName evidence="8">Nucleolar protein 14</fullName>
    </submittedName>
</protein>
<feature type="region of interest" description="Disordered" evidence="7">
    <location>
        <begin position="306"/>
        <end position="384"/>
    </location>
</feature>
<dbReference type="PANTHER" id="PTHR23183:SF0">
    <property type="entry name" value="NUCLEOLAR PROTEIN 14"/>
    <property type="match status" value="1"/>
</dbReference>
<evidence type="ECO:0000313" key="8">
    <source>
        <dbReference type="EMBL" id="OQV20290.1"/>
    </source>
</evidence>
<keyword evidence="4" id="KW-0698">rRNA processing</keyword>
<keyword evidence="5" id="KW-0539">Nucleus</keyword>
<organism evidence="8 9">
    <name type="scientific">Hypsibius exemplaris</name>
    <name type="common">Freshwater tardigrade</name>
    <dbReference type="NCBI Taxonomy" id="2072580"/>
    <lineage>
        <taxon>Eukaryota</taxon>
        <taxon>Metazoa</taxon>
        <taxon>Ecdysozoa</taxon>
        <taxon>Tardigrada</taxon>
        <taxon>Eutardigrada</taxon>
        <taxon>Parachela</taxon>
        <taxon>Hypsibioidea</taxon>
        <taxon>Hypsibiidae</taxon>
        <taxon>Hypsibius</taxon>
    </lineage>
</organism>
<proteinExistence type="inferred from homology"/>
<comment type="subcellular location">
    <subcellularLocation>
        <location evidence="1">Nucleus</location>
        <location evidence="1">Nucleolus</location>
    </subcellularLocation>
</comment>